<comment type="caution">
    <text evidence="10">The sequence shown here is derived from an EMBL/GenBank/DDBJ whole genome shotgun (WGS) entry which is preliminary data.</text>
</comment>
<sequence>MAAGVVSDDDEGEEDEVEIDEMDDDDHDARGQMCSSRKILWSLLLLSVLEVGLGVASIVLGAVGISWIRGDTKPQQGDASPVWSGLCMILFSACCICGLIGGILNFQFVRALSKRPDSAMHSIHLAAMTLACLGTRRHERTHLSHAACCMLHAACCALHAGADVRRH</sequence>
<evidence type="ECO:0000313" key="11">
    <source>
        <dbReference type="Proteomes" id="UP001174136"/>
    </source>
</evidence>
<keyword evidence="11" id="KW-1185">Reference proteome</keyword>
<evidence type="ECO:0000256" key="2">
    <source>
        <dbReference type="ARBA" id="ARBA00004496"/>
    </source>
</evidence>
<dbReference type="GO" id="GO:0005737">
    <property type="term" value="C:cytoplasm"/>
    <property type="evidence" value="ECO:0007669"/>
    <property type="project" value="UniProtKB-SubCell"/>
</dbReference>
<keyword evidence="6 9" id="KW-0472">Membrane</keyword>
<keyword evidence="5 9" id="KW-1133">Transmembrane helix</keyword>
<evidence type="ECO:0000256" key="9">
    <source>
        <dbReference type="SAM" id="Phobius"/>
    </source>
</evidence>
<keyword evidence="4 9" id="KW-0812">Transmembrane</keyword>
<evidence type="ECO:0000256" key="4">
    <source>
        <dbReference type="ARBA" id="ARBA00022692"/>
    </source>
</evidence>
<protein>
    <recommendedName>
        <fullName evidence="7">Transmembrane protein 196</fullName>
    </recommendedName>
</protein>
<dbReference type="PANTHER" id="PTHR28681:SF1">
    <property type="entry name" value="TRANSMEMBRANE PROTEIN 196"/>
    <property type="match status" value="1"/>
</dbReference>
<evidence type="ECO:0000256" key="1">
    <source>
        <dbReference type="ARBA" id="ARBA00004141"/>
    </source>
</evidence>
<feature type="compositionally biased region" description="Acidic residues" evidence="8">
    <location>
        <begin position="7"/>
        <end position="26"/>
    </location>
</feature>
<dbReference type="AlphaFoldDB" id="A0AA47LZ66"/>
<evidence type="ECO:0000256" key="3">
    <source>
        <dbReference type="ARBA" id="ARBA00022490"/>
    </source>
</evidence>
<proteinExistence type="predicted"/>
<evidence type="ECO:0000256" key="7">
    <source>
        <dbReference type="ARBA" id="ARBA00044525"/>
    </source>
</evidence>
<evidence type="ECO:0000256" key="8">
    <source>
        <dbReference type="SAM" id="MobiDB-lite"/>
    </source>
</evidence>
<comment type="subcellular location">
    <subcellularLocation>
        <location evidence="2">Cytoplasm</location>
    </subcellularLocation>
    <subcellularLocation>
        <location evidence="1">Membrane</location>
        <topology evidence="1">Multi-pass membrane protein</topology>
    </subcellularLocation>
</comment>
<dbReference type="InterPro" id="IPR037661">
    <property type="entry name" value="TMEM196"/>
</dbReference>
<evidence type="ECO:0000313" key="10">
    <source>
        <dbReference type="EMBL" id="KAK0130677.1"/>
    </source>
</evidence>
<feature type="region of interest" description="Disordered" evidence="8">
    <location>
        <begin position="1"/>
        <end position="30"/>
    </location>
</feature>
<gene>
    <name evidence="10" type="primary">tmem196</name>
    <name evidence="10" type="ORF">N1851_034800</name>
</gene>
<accession>A0AA47LZ66</accession>
<feature type="transmembrane region" description="Helical" evidence="9">
    <location>
        <begin position="39"/>
        <end position="63"/>
    </location>
</feature>
<dbReference type="Proteomes" id="UP001174136">
    <property type="component" value="Unassembled WGS sequence"/>
</dbReference>
<keyword evidence="3" id="KW-0963">Cytoplasm</keyword>
<dbReference type="GO" id="GO:0016020">
    <property type="term" value="C:membrane"/>
    <property type="evidence" value="ECO:0007669"/>
    <property type="project" value="UniProtKB-SubCell"/>
</dbReference>
<reference evidence="10" key="1">
    <citation type="journal article" date="2023" name="Front. Mar. Sci.">
        <title>A new Merluccius polli reference genome to investigate the effects of global change in West African waters.</title>
        <authorList>
            <person name="Mateo J.L."/>
            <person name="Blanco-Fernandez C."/>
            <person name="Garcia-Vazquez E."/>
            <person name="Machado-Schiaffino G."/>
        </authorList>
    </citation>
    <scope>NUCLEOTIDE SEQUENCE</scope>
    <source>
        <strain evidence="10">C29</strain>
        <tissue evidence="10">Fin</tissue>
    </source>
</reference>
<evidence type="ECO:0000256" key="5">
    <source>
        <dbReference type="ARBA" id="ARBA00022989"/>
    </source>
</evidence>
<name>A0AA47LZ66_MERPO</name>
<evidence type="ECO:0000256" key="6">
    <source>
        <dbReference type="ARBA" id="ARBA00023136"/>
    </source>
</evidence>
<feature type="transmembrane region" description="Helical" evidence="9">
    <location>
        <begin position="83"/>
        <end position="106"/>
    </location>
</feature>
<dbReference type="PANTHER" id="PTHR28681">
    <property type="entry name" value="TRANSMEMBRANE PROTEIN 196"/>
    <property type="match status" value="1"/>
</dbReference>
<organism evidence="10 11">
    <name type="scientific">Merluccius polli</name>
    <name type="common">Benguela hake</name>
    <name type="synonym">Merluccius cadenati</name>
    <dbReference type="NCBI Taxonomy" id="89951"/>
    <lineage>
        <taxon>Eukaryota</taxon>
        <taxon>Metazoa</taxon>
        <taxon>Chordata</taxon>
        <taxon>Craniata</taxon>
        <taxon>Vertebrata</taxon>
        <taxon>Euteleostomi</taxon>
        <taxon>Actinopterygii</taxon>
        <taxon>Neopterygii</taxon>
        <taxon>Teleostei</taxon>
        <taxon>Neoteleostei</taxon>
        <taxon>Acanthomorphata</taxon>
        <taxon>Zeiogadaria</taxon>
        <taxon>Gadariae</taxon>
        <taxon>Gadiformes</taxon>
        <taxon>Gadoidei</taxon>
        <taxon>Merlucciidae</taxon>
        <taxon>Merluccius</taxon>
    </lineage>
</organism>
<dbReference type="EMBL" id="JAOPHQ010006663">
    <property type="protein sequence ID" value="KAK0130677.1"/>
    <property type="molecule type" value="Genomic_DNA"/>
</dbReference>